<accession>A0A3E1Y4A4</accession>
<protein>
    <submittedName>
        <fullName evidence="1">DUF4843 domain-containing protein</fullName>
    </submittedName>
</protein>
<dbReference type="AlphaFoldDB" id="A0A3E1Y4A4"/>
<gene>
    <name evidence="1" type="ORF">DVR12_24100</name>
</gene>
<dbReference type="OrthoDB" id="669801at2"/>
<dbReference type="EMBL" id="QPMM01000014">
    <property type="protein sequence ID" value="RFS19317.1"/>
    <property type="molecule type" value="Genomic_DNA"/>
</dbReference>
<organism evidence="1 2">
    <name type="scientific">Chitinophaga silvatica</name>
    <dbReference type="NCBI Taxonomy" id="2282649"/>
    <lineage>
        <taxon>Bacteria</taxon>
        <taxon>Pseudomonadati</taxon>
        <taxon>Bacteroidota</taxon>
        <taxon>Chitinophagia</taxon>
        <taxon>Chitinophagales</taxon>
        <taxon>Chitinophagaceae</taxon>
        <taxon>Chitinophaga</taxon>
    </lineage>
</organism>
<keyword evidence="2" id="KW-1185">Reference proteome</keyword>
<evidence type="ECO:0000313" key="2">
    <source>
        <dbReference type="Proteomes" id="UP000260644"/>
    </source>
</evidence>
<evidence type="ECO:0000313" key="1">
    <source>
        <dbReference type="EMBL" id="RFS19317.1"/>
    </source>
</evidence>
<dbReference type="Proteomes" id="UP000260644">
    <property type="component" value="Unassembled WGS sequence"/>
</dbReference>
<proteinExistence type="predicted"/>
<name>A0A3E1Y4A4_9BACT</name>
<dbReference type="RefSeq" id="WP_116978370.1">
    <property type="nucleotide sequence ID" value="NZ_QPMM01000014.1"/>
</dbReference>
<dbReference type="InterPro" id="IPR032299">
    <property type="entry name" value="DUF4843"/>
</dbReference>
<sequence length="291" mass="33152">MKKFYILTLMAVLGSMSFHSCKKEPLMTFRAENSVYFKSNTEYIYIGVRNEKGIYIMDTYNYSAIDTLPMDTMYANFKYYNDTSSVIRMNLEVNAMGDTSSQDRTFAIEVDPSSTLSSDLFYIDPATCKIPHGRLSVSVPLYFKRNASLVKEYKFLTFNLKANENFFINYKGEFSTNYKTKYKSVLSRTYAIADKIPRPTWWGVSPTSIGTSCFAAFSIAKVQFLMRELQIPFTMFLSNSPDVSLILGLAQKYNCFLAERRKAGHPVMDIDDETGKEFEMKSSSSGGSLCD</sequence>
<comment type="caution">
    <text evidence="1">The sequence shown here is derived from an EMBL/GenBank/DDBJ whole genome shotgun (WGS) entry which is preliminary data.</text>
</comment>
<reference evidence="1 2" key="1">
    <citation type="submission" date="2018-07" db="EMBL/GenBank/DDBJ databases">
        <title>Chitinophaga K2CV101002-2 sp. nov., isolated from a monsoon evergreen broad-leaved forest soil.</title>
        <authorList>
            <person name="Lv Y."/>
        </authorList>
    </citation>
    <scope>NUCLEOTIDE SEQUENCE [LARGE SCALE GENOMIC DNA]</scope>
    <source>
        <strain evidence="1 2">GDMCC 1.1288</strain>
    </source>
</reference>
<dbReference type="Pfam" id="PF16132">
    <property type="entry name" value="DUF4843"/>
    <property type="match status" value="1"/>
</dbReference>